<dbReference type="OrthoDB" id="7164944at2"/>
<dbReference type="AlphaFoldDB" id="V9R6V3"/>
<dbReference type="HOGENOM" id="CLU_372898_0_0_5"/>
<dbReference type="PATRIC" id="fig|1423892.3.peg.865"/>
<keyword evidence="1" id="KW-1133">Transmembrane helix</keyword>
<evidence type="ECO:0000256" key="1">
    <source>
        <dbReference type="SAM" id="Phobius"/>
    </source>
</evidence>
<accession>V9R6V3</accession>
<dbReference type="Proteomes" id="UP000018689">
    <property type="component" value="Chromosome"/>
</dbReference>
<organism evidence="2 3">
    <name type="scientific">Ehrlichia muris AS145</name>
    <dbReference type="NCBI Taxonomy" id="1423892"/>
    <lineage>
        <taxon>Bacteria</taxon>
        <taxon>Pseudomonadati</taxon>
        <taxon>Pseudomonadota</taxon>
        <taxon>Alphaproteobacteria</taxon>
        <taxon>Rickettsiales</taxon>
        <taxon>Anaplasmataceae</taxon>
        <taxon>Ehrlichia</taxon>
    </lineage>
</organism>
<keyword evidence="3" id="KW-1185">Reference proteome</keyword>
<evidence type="ECO:0000313" key="3">
    <source>
        <dbReference type="Proteomes" id="UP000018689"/>
    </source>
</evidence>
<evidence type="ECO:0000313" key="2">
    <source>
        <dbReference type="EMBL" id="AHC39542.1"/>
    </source>
</evidence>
<dbReference type="KEGG" id="emr:EMUR_04225"/>
<protein>
    <submittedName>
        <fullName evidence="2">Uncharacterized protein</fullName>
    </submittedName>
</protein>
<sequence>MSRCVFSLIRRVICIFIFMFYMNATCAFGYKEISNKKPSGYYGHLMFLNYKVKLTTCISSVVTINAGECKFVEGCAKHYIAYVDNRSSLHPSLCLCIVSSCEGLPNHQSEWVSRCDFKPECENISTMLSHVPFCPVIFEYKNIMRFVPIEFSRQTFFKPGIRLIVVDDGDSYNEDFFLSDDHVFEGKEYKTAFAGKLYEFKVYRSVGNKICVYYYDKEEFLIKCFPIPELSQPVLRKYLANKVGIQFGNTLLKPGNPVDDNIIREFDINIIRPKIDFKNHEFYLSTRCRDGVLLKPNEYCQNGISEVQYKHDDAVMVKCVDTRTIFGYVLKLHTDQGDRHIWLKPLPYKMMHYVRIEGRYKQCPGGEYDIASKKQDFLDNILINEDDYYINSDEQNSIGKISVYPSHHSCNNIKDSCYLYQNILEHTKSPKLFSRAFPQFVKPNRFDVNVVKYFNVDYREILSLDKSLQSKLQPLDYHSMGMCIDGFGGIIYTATKGSAYDESSSAMSLKYNRAIKDKKHVYKLLYHPKLQHTYNVPGNCDFVKIEVWGGGQPGKIDVERWRNKEGQPGGYVMGMFRLRKSRKYFIKVDFQGIHRPIDNNDGDVGADTIVDFCGIGKHGKAICKVKLTASGGGGKLQNNIKEIVKIKPNVNQQEMLYYRVVDNSLDRRSENVPNGKRIRFITYQDFMTEVFWEEIGQNDCKSGKLLAENNSAYFGAGGCADVNTNSTEEGASGMVRITCEIWSNR</sequence>
<keyword evidence="1" id="KW-0812">Transmembrane</keyword>
<feature type="transmembrane region" description="Helical" evidence="1">
    <location>
        <begin position="12"/>
        <end position="30"/>
    </location>
</feature>
<proteinExistence type="predicted"/>
<name>V9R6V3_9RICK</name>
<keyword evidence="1" id="KW-0472">Membrane</keyword>
<reference evidence="2 3" key="1">
    <citation type="journal article" date="2014" name="Genome Announc.">
        <title>Complete Genome Sequence of Ehrlichia muris Strain AS145T, a Model Monocytotropic Ehrlichia Strain.</title>
        <authorList>
            <person name="Thirumalapura N.R."/>
            <person name="Qin X."/>
            <person name="Kuriakose J.A."/>
            <person name="Walker D.H."/>
        </authorList>
    </citation>
    <scope>NUCLEOTIDE SEQUENCE [LARGE SCALE GENOMIC DNA]</scope>
    <source>
        <strain evidence="3">AS154</strain>
    </source>
</reference>
<gene>
    <name evidence="2" type="ORF">EMUR_04225</name>
</gene>
<dbReference type="EMBL" id="CP006917">
    <property type="protein sequence ID" value="AHC39542.1"/>
    <property type="molecule type" value="Genomic_DNA"/>
</dbReference>